<accession>A0A6B0U5G2</accession>
<feature type="signal peptide" evidence="1">
    <location>
        <begin position="1"/>
        <end position="19"/>
    </location>
</feature>
<sequence length="75" mass="8296">MAAVNILDFLSLLFGAVCGENIIYLSQIYRGNRRPSRSYPSCVLLCIRAPEYFCKGSKGHETILGSNCINIIIVV</sequence>
<evidence type="ECO:0000256" key="1">
    <source>
        <dbReference type="SAM" id="SignalP"/>
    </source>
</evidence>
<dbReference type="EMBL" id="GIFC01001383">
    <property type="protein sequence ID" value="MXU83466.1"/>
    <property type="molecule type" value="Transcribed_RNA"/>
</dbReference>
<name>A0A6B0U5G2_IXORI</name>
<organism evidence="2">
    <name type="scientific">Ixodes ricinus</name>
    <name type="common">Common tick</name>
    <name type="synonym">Acarus ricinus</name>
    <dbReference type="NCBI Taxonomy" id="34613"/>
    <lineage>
        <taxon>Eukaryota</taxon>
        <taxon>Metazoa</taxon>
        <taxon>Ecdysozoa</taxon>
        <taxon>Arthropoda</taxon>
        <taxon>Chelicerata</taxon>
        <taxon>Arachnida</taxon>
        <taxon>Acari</taxon>
        <taxon>Parasitiformes</taxon>
        <taxon>Ixodida</taxon>
        <taxon>Ixodoidea</taxon>
        <taxon>Ixodidae</taxon>
        <taxon>Ixodinae</taxon>
        <taxon>Ixodes</taxon>
    </lineage>
</organism>
<keyword evidence="1" id="KW-0732">Signal</keyword>
<dbReference type="AlphaFoldDB" id="A0A6B0U5G2"/>
<feature type="chain" id="PRO_5025599424" evidence="1">
    <location>
        <begin position="20"/>
        <end position="75"/>
    </location>
</feature>
<reference evidence="2" key="1">
    <citation type="submission" date="2019-12" db="EMBL/GenBank/DDBJ databases">
        <title>An insight into the sialome of adult female Ixodes ricinus ticks feeding for 6 days.</title>
        <authorList>
            <person name="Perner J."/>
            <person name="Ribeiro J.M.C."/>
        </authorList>
    </citation>
    <scope>NUCLEOTIDE SEQUENCE</scope>
    <source>
        <strain evidence="2">Semi-engorged</strain>
        <tissue evidence="2">Salivary glands</tissue>
    </source>
</reference>
<proteinExistence type="predicted"/>
<evidence type="ECO:0000313" key="2">
    <source>
        <dbReference type="EMBL" id="MXU83466.1"/>
    </source>
</evidence>
<protein>
    <submittedName>
        <fullName evidence="2">Putative secreted protein</fullName>
    </submittedName>
</protein>